<comment type="caution">
    <text evidence="3">The sequence shown here is derived from an EMBL/GenBank/DDBJ whole genome shotgun (WGS) entry which is preliminary data.</text>
</comment>
<sequence>MVCVLQVFVSLSLGFALSPSRKKKLLIVLNYYYPYVSGVSEYARSVAESLANTYDVTVLTGKHLPDLPDVESRDGYTIVRAKPLFFFDKGYISINFLRLFRKLQKEADIVNLHYPMLESGVLASLTKKPILMTYQCDMALVGGVVSRLAVSLVRWSGRRAIERSARIVTLSSDYAAHSDALQSAMEKVVQVYPANRFENAANTPANTAVLPCEVQEGKRIVGFVGRFVKEKGIDVLLEAISRVNDENVVFWLAGDYEGVAGGSVMDELSARLKSLGNQVVLLGRLTDDQLIEFYRAIDVLVLPSVNRFEAFGMVQMEAMTFGSLVVTTNMSGVREVVNRTGFGGLAAPGDSVSLEKAIRSVLEMRETCSREKVTRAVLETFNLQEFSSAYKKLIDELSSATGVLEYRA</sequence>
<dbReference type="CDD" id="cd03801">
    <property type="entry name" value="GT4_PimA-like"/>
    <property type="match status" value="1"/>
</dbReference>
<accession>A0ABQ2PE77</accession>
<dbReference type="InterPro" id="IPR001296">
    <property type="entry name" value="Glyco_trans_1"/>
</dbReference>
<dbReference type="Gene3D" id="3.40.50.2000">
    <property type="entry name" value="Glycogen Phosphorylase B"/>
    <property type="match status" value="2"/>
</dbReference>
<feature type="domain" description="Glycosyl transferase family 1" evidence="1">
    <location>
        <begin position="215"/>
        <end position="370"/>
    </location>
</feature>
<evidence type="ECO:0000313" key="3">
    <source>
        <dbReference type="EMBL" id="GGP23643.1"/>
    </source>
</evidence>
<dbReference type="EMBL" id="BMLX01000007">
    <property type="protein sequence ID" value="GGP23643.1"/>
    <property type="molecule type" value="Genomic_DNA"/>
</dbReference>
<gene>
    <name evidence="3" type="ORF">GCM10010970_36430</name>
</gene>
<organism evidence="3 4">
    <name type="scientific">Silvimonas iriomotensis</name>
    <dbReference type="NCBI Taxonomy" id="449662"/>
    <lineage>
        <taxon>Bacteria</taxon>
        <taxon>Pseudomonadati</taxon>
        <taxon>Pseudomonadota</taxon>
        <taxon>Betaproteobacteria</taxon>
        <taxon>Neisseriales</taxon>
        <taxon>Chitinibacteraceae</taxon>
        <taxon>Silvimonas</taxon>
    </lineage>
</organism>
<dbReference type="SUPFAM" id="SSF53756">
    <property type="entry name" value="UDP-Glycosyltransferase/glycogen phosphorylase"/>
    <property type="match status" value="1"/>
</dbReference>
<proteinExistence type="predicted"/>
<protein>
    <submittedName>
        <fullName evidence="3">LPS biosynthesis rfbu related protein</fullName>
    </submittedName>
</protein>
<dbReference type="InterPro" id="IPR050194">
    <property type="entry name" value="Glycosyltransferase_grp1"/>
</dbReference>
<dbReference type="Pfam" id="PF13579">
    <property type="entry name" value="Glyco_trans_4_4"/>
    <property type="match status" value="1"/>
</dbReference>
<dbReference type="InterPro" id="IPR028098">
    <property type="entry name" value="Glyco_trans_4-like_N"/>
</dbReference>
<dbReference type="PANTHER" id="PTHR45947">
    <property type="entry name" value="SULFOQUINOVOSYL TRANSFERASE SQD2"/>
    <property type="match status" value="1"/>
</dbReference>
<keyword evidence="4" id="KW-1185">Reference proteome</keyword>
<evidence type="ECO:0000313" key="4">
    <source>
        <dbReference type="Proteomes" id="UP000637267"/>
    </source>
</evidence>
<evidence type="ECO:0000259" key="2">
    <source>
        <dbReference type="Pfam" id="PF13579"/>
    </source>
</evidence>
<reference evidence="4" key="1">
    <citation type="journal article" date="2019" name="Int. J. Syst. Evol. Microbiol.">
        <title>The Global Catalogue of Microorganisms (GCM) 10K type strain sequencing project: providing services to taxonomists for standard genome sequencing and annotation.</title>
        <authorList>
            <consortium name="The Broad Institute Genomics Platform"/>
            <consortium name="The Broad Institute Genome Sequencing Center for Infectious Disease"/>
            <person name="Wu L."/>
            <person name="Ma J."/>
        </authorList>
    </citation>
    <scope>NUCLEOTIDE SEQUENCE [LARGE SCALE GENOMIC DNA]</scope>
    <source>
        <strain evidence="4">CGMCC 1.8859</strain>
    </source>
</reference>
<dbReference type="Proteomes" id="UP000637267">
    <property type="component" value="Unassembled WGS sequence"/>
</dbReference>
<dbReference type="Pfam" id="PF00534">
    <property type="entry name" value="Glycos_transf_1"/>
    <property type="match status" value="1"/>
</dbReference>
<evidence type="ECO:0000259" key="1">
    <source>
        <dbReference type="Pfam" id="PF00534"/>
    </source>
</evidence>
<dbReference type="PANTHER" id="PTHR45947:SF3">
    <property type="entry name" value="SULFOQUINOVOSYL TRANSFERASE SQD2"/>
    <property type="match status" value="1"/>
</dbReference>
<feature type="domain" description="Glycosyltransferase subfamily 4-like N-terminal" evidence="2">
    <location>
        <begin position="37"/>
        <end position="193"/>
    </location>
</feature>
<name>A0ABQ2PE77_9NEIS</name>